<keyword evidence="14" id="KW-0013">ADP-ribosylation</keyword>
<keyword evidence="17" id="KW-0391">Immunity</keyword>
<evidence type="ECO:0000256" key="4">
    <source>
        <dbReference type="ARBA" id="ARBA00022454"/>
    </source>
</evidence>
<comment type="subcellular location">
    <subcellularLocation>
        <location evidence="1">Chromosome</location>
    </subcellularLocation>
    <subcellularLocation>
        <location evidence="2">Cytoplasm</location>
        <location evidence="2">Cytosol</location>
    </subcellularLocation>
    <subcellularLocation>
        <location evidence="3">Nucleus</location>
        <location evidence="3">Nucleolus</location>
    </subcellularLocation>
</comment>
<evidence type="ECO:0000256" key="28">
    <source>
        <dbReference type="ARBA" id="ARBA00048339"/>
    </source>
</evidence>
<keyword evidence="8" id="KW-0399">Innate immunity</keyword>
<dbReference type="PROSITE" id="PS50088">
    <property type="entry name" value="ANK_REPEAT"/>
    <property type="match status" value="5"/>
</dbReference>
<evidence type="ECO:0000256" key="27">
    <source>
        <dbReference type="ARBA" id="ARBA00048241"/>
    </source>
</evidence>
<feature type="repeat" description="ANK" evidence="31">
    <location>
        <begin position="1053"/>
        <end position="1085"/>
    </location>
</feature>
<dbReference type="CDD" id="cd01437">
    <property type="entry name" value="parp_like"/>
    <property type="match status" value="1"/>
</dbReference>
<evidence type="ECO:0000259" key="34">
    <source>
        <dbReference type="PROSITE" id="PS50064"/>
    </source>
</evidence>
<comment type="catalytic activity">
    <reaction evidence="29">
        <text>L-seryl-[protein] + NAD(+) = O-(ADP-D-ribosyl)-L-seryl-[protein] + nicotinamide + H(+)</text>
        <dbReference type="Rhea" id="RHEA:58232"/>
        <dbReference type="Rhea" id="RHEA-COMP:9863"/>
        <dbReference type="Rhea" id="RHEA-COMP:15091"/>
        <dbReference type="ChEBI" id="CHEBI:15378"/>
        <dbReference type="ChEBI" id="CHEBI:17154"/>
        <dbReference type="ChEBI" id="CHEBI:29999"/>
        <dbReference type="ChEBI" id="CHEBI:57540"/>
        <dbReference type="ChEBI" id="CHEBI:142556"/>
    </reaction>
    <physiologicalReaction direction="left-to-right" evidence="29">
        <dbReference type="Rhea" id="RHEA:58233"/>
    </physiologicalReaction>
</comment>
<dbReference type="GO" id="GO:0140806">
    <property type="term" value="F:NAD+-protein-aspartate ADP-ribosyltransferase activity"/>
    <property type="evidence" value="ECO:0007669"/>
    <property type="project" value="RHEA"/>
</dbReference>
<protein>
    <recommendedName>
        <fullName evidence="30 32">Poly [ADP-ribose] polymerase</fullName>
        <shortName evidence="32">PARP</shortName>
        <ecNumber evidence="32">2.4.2.-</ecNumber>
    </recommendedName>
</protein>
<comment type="catalytic activity">
    <reaction evidence="27">
        <text>L-histidyl-[protein] + NAD(+) = N(tele)-(ADP-D-ribosyl)-L-histidyl-[protein] + nicotinamide + H(+)</text>
        <dbReference type="Rhea" id="RHEA:72071"/>
        <dbReference type="Rhea" id="RHEA-COMP:9745"/>
        <dbReference type="Rhea" id="RHEA-COMP:18085"/>
        <dbReference type="ChEBI" id="CHEBI:15378"/>
        <dbReference type="ChEBI" id="CHEBI:17154"/>
        <dbReference type="ChEBI" id="CHEBI:29979"/>
        <dbReference type="ChEBI" id="CHEBI:57540"/>
        <dbReference type="ChEBI" id="CHEBI:191398"/>
    </reaction>
    <physiologicalReaction direction="left-to-right" evidence="27">
        <dbReference type="Rhea" id="RHEA:72072"/>
    </physiologicalReaction>
</comment>
<dbReference type="GO" id="GO:0006302">
    <property type="term" value="P:double-strand break repair"/>
    <property type="evidence" value="ECO:0007669"/>
    <property type="project" value="TreeGrafter"/>
</dbReference>
<dbReference type="PROSITE" id="PS51977">
    <property type="entry name" value="WGR"/>
    <property type="match status" value="1"/>
</dbReference>
<sequence>MNDDLPYLVEYAKSDRSKCQLCKQSICKASLRLAAIVQSPVHDGKIPKWYHTKCFFSKQRPKSTSDIACFDEIRNEDQDIIRKNLEKSLNAPPAAKGRKRTKGAGGSGDFRVEYAKSSKSTCRGCEEKIIKGETRISKKDYESEEARRFGGLDRWHHVECFAKLRPEMGYYGRGDELPGAKELSKEDRESLKAALPKMTEGDIPPPPKKVKDEPEDAEEEKLMKKQNEKLYAIKDQISTLDKKDMIEILELNDQEIPTGLSNILSLLSDILYFGALQPCPKCGGQFIYNSGLGYKCTGNATEWTKCEYVTQDPKRKKCEIPSDLKDDFPVRSYKSKVQKRVFKLTVPSSSSSIKKEGDETDGPKVQGKPRPLKNMQFVIIGRTQKDKEELKKEIQLLGGTVVTKIHQELAAAISNENEVKKMTKRMEDVKSHDIQVITEDFIEEAKEYTDAPIMLLKKKTISSWGGDIAARLGNVIAKSTASKSKSRFEKSSSGKVKVKVKGGGAVDPDSGLENYAHVYQRGKDKYTVTLGLTDIQSKKNSYYKLQILKHDNQERYHLFRSWGRIGTTIGGKKLEGMSLEECIEQFESLYEEKTGNQWKNRENFVKMAKFMYPIDIDHGDQEVASLDSDIKSNLQKPIQDLMRLIFDVAEMKKVLLEFEIDMDKMPLGKLSKKQIEKAYAVLTELQEILKKANIDRTVLIDASNRFYTLIPHNFGISGPKILETSEEIQSKCDMLDALLEMEIAYNLLCDKTDEKENPLDGHYKQLKTDIDVLDKTSEEFKMIEQYVQNTHAATHTQYALEIEDVFVVKRQGEEQRFKPFKKLPNRKLLWHGSRTTNYAGILSQGLRIAPPEAPVTGYMFGKGIYFADMVSKSANYCCTHSNSPTGLLLLCEVALGNMYERYQADYIEKLPKGKHSTLGRGQTQPDPQTVYKTEDGVEVPYGKGIPANINKNSALLYNEYIVYDVAQRQDLVDLSVKTSKAAKMLQQEPTAYDLAYRGRTAAVKILLSENERLKTQTDSNGRMLIHWAALGGHDDLVRHLLSLDVPVDPTDDTNMTPLILAASAGREKVVNTLLTEGANVNATTVDGHSALQYAASKNWKSICVALLEKDADVNIADKRGATPLHRSASKGNTGIVELLMECGKKLNIDQRDAYGNTPLHLACEENRVEEAKLLTAHGADLTITNRERKTPLDLASLGLARQLEEIKRGTASK</sequence>
<dbReference type="InterPro" id="IPR008893">
    <property type="entry name" value="WGR_domain"/>
</dbReference>
<evidence type="ECO:0000256" key="8">
    <source>
        <dbReference type="ARBA" id="ARBA00022588"/>
    </source>
</evidence>
<dbReference type="PROSITE" id="PS50064">
    <property type="entry name" value="ZF_PARP_2"/>
    <property type="match status" value="2"/>
</dbReference>
<keyword evidence="40" id="KW-1185">Reference proteome</keyword>
<comment type="catalytic activity">
    <reaction evidence="28">
        <text>L-tyrosyl-[protein] + NAD(+) = O-(ADP-D-ribosyl)-L-tyrosyl-[protein] + nicotinamide + H(+)</text>
        <dbReference type="Rhea" id="RHEA:58236"/>
        <dbReference type="Rhea" id="RHEA-COMP:10136"/>
        <dbReference type="Rhea" id="RHEA-COMP:15092"/>
        <dbReference type="ChEBI" id="CHEBI:15378"/>
        <dbReference type="ChEBI" id="CHEBI:17154"/>
        <dbReference type="ChEBI" id="CHEBI:46858"/>
        <dbReference type="ChEBI" id="CHEBI:57540"/>
        <dbReference type="ChEBI" id="CHEBI:142557"/>
    </reaction>
    <physiologicalReaction direction="left-to-right" evidence="28">
        <dbReference type="Rhea" id="RHEA:58237"/>
    </physiologicalReaction>
</comment>
<dbReference type="PANTHER" id="PTHR10459:SF112">
    <property type="entry name" value="POLY [ADP-RIBOSE] POLYMERASE 1"/>
    <property type="match status" value="1"/>
</dbReference>
<dbReference type="Gene3D" id="3.40.50.10190">
    <property type="entry name" value="BRCT domain"/>
    <property type="match status" value="1"/>
</dbReference>
<evidence type="ECO:0000256" key="14">
    <source>
        <dbReference type="ARBA" id="ARBA00022765"/>
    </source>
</evidence>
<evidence type="ECO:0000256" key="12">
    <source>
        <dbReference type="ARBA" id="ARBA00022723"/>
    </source>
</evidence>
<evidence type="ECO:0000256" key="32">
    <source>
        <dbReference type="RuleBase" id="RU362114"/>
    </source>
</evidence>
<dbReference type="InterPro" id="IPR049296">
    <property type="entry name" value="PARP1-like_PADR1_N"/>
</dbReference>
<dbReference type="Pfam" id="PF00533">
    <property type="entry name" value="BRCT"/>
    <property type="match status" value="1"/>
</dbReference>
<dbReference type="FunFam" id="3.90.228.10:FF:000002">
    <property type="entry name" value="Poly [ADP-ribose] polymerase"/>
    <property type="match status" value="1"/>
</dbReference>
<evidence type="ECO:0000256" key="3">
    <source>
        <dbReference type="ARBA" id="ARBA00004604"/>
    </source>
</evidence>
<dbReference type="GO" id="GO:0140815">
    <property type="term" value="F:NAD+-protein-histidine ADP-ribosyltransferase activity"/>
    <property type="evidence" value="ECO:0007669"/>
    <property type="project" value="RHEA"/>
</dbReference>
<dbReference type="STRING" id="300112.A0A4S2KBT9"/>
<dbReference type="Pfam" id="PF05406">
    <property type="entry name" value="WGR"/>
    <property type="match status" value="1"/>
</dbReference>
<dbReference type="PROSITE" id="PS50297">
    <property type="entry name" value="ANK_REP_REGION"/>
    <property type="match status" value="4"/>
</dbReference>
<dbReference type="PROSITE" id="PS51060">
    <property type="entry name" value="PARP_ALPHA_HD"/>
    <property type="match status" value="1"/>
</dbReference>
<evidence type="ECO:0000256" key="22">
    <source>
        <dbReference type="ARBA" id="ARBA00023242"/>
    </source>
</evidence>
<dbReference type="PROSITE" id="PS51059">
    <property type="entry name" value="PARP_CATALYTIC"/>
    <property type="match status" value="1"/>
</dbReference>
<dbReference type="InterPro" id="IPR002110">
    <property type="entry name" value="Ankyrin_rpt"/>
</dbReference>
<dbReference type="FunFam" id="1.20.142.10:FF:000001">
    <property type="entry name" value="Poly [ADP-ribose] polymerase"/>
    <property type="match status" value="1"/>
</dbReference>
<evidence type="ECO:0000256" key="13">
    <source>
        <dbReference type="ARBA" id="ARBA00022737"/>
    </source>
</evidence>
<feature type="domain" description="BRCT" evidence="35">
    <location>
        <begin position="367"/>
        <end position="444"/>
    </location>
</feature>
<dbReference type="GO" id="GO:0003677">
    <property type="term" value="F:DNA binding"/>
    <property type="evidence" value="ECO:0007669"/>
    <property type="project" value="UniProtKB-KW"/>
</dbReference>
<keyword evidence="31" id="KW-0040">ANK repeat</keyword>
<keyword evidence="9 32" id="KW-0328">Glycosyltransferase</keyword>
<dbReference type="InterPro" id="IPR038650">
    <property type="entry name" value="PADR1_C_dom_sf"/>
</dbReference>
<evidence type="ECO:0000256" key="16">
    <source>
        <dbReference type="ARBA" id="ARBA00022833"/>
    </source>
</evidence>
<dbReference type="SUPFAM" id="SSF47587">
    <property type="entry name" value="Domain of poly(ADP-ribose) polymerase"/>
    <property type="match status" value="1"/>
</dbReference>
<evidence type="ECO:0000259" key="36">
    <source>
        <dbReference type="PROSITE" id="PS51059"/>
    </source>
</evidence>
<dbReference type="Pfam" id="PF08063">
    <property type="entry name" value="Zn_ribbon_PADR1"/>
    <property type="match status" value="1"/>
</dbReference>
<dbReference type="Pfam" id="PF13857">
    <property type="entry name" value="Ank_5"/>
    <property type="match status" value="1"/>
</dbReference>
<dbReference type="Gene3D" id="1.10.20.130">
    <property type="match status" value="1"/>
</dbReference>
<dbReference type="Gene3D" id="3.30.1740.10">
    <property type="entry name" value="Zinc finger, PARP-type"/>
    <property type="match status" value="2"/>
</dbReference>
<keyword evidence="5" id="KW-0963">Cytoplasm</keyword>
<dbReference type="Pfam" id="PF02877">
    <property type="entry name" value="PARP_reg"/>
    <property type="match status" value="1"/>
</dbReference>
<dbReference type="GO" id="GO:0005694">
    <property type="term" value="C:chromosome"/>
    <property type="evidence" value="ECO:0007669"/>
    <property type="project" value="UniProtKB-SubCell"/>
</dbReference>
<dbReference type="GO" id="GO:0008270">
    <property type="term" value="F:zinc ion binding"/>
    <property type="evidence" value="ECO:0007669"/>
    <property type="project" value="UniProtKB-KW"/>
</dbReference>
<keyword evidence="12" id="KW-0479">Metal-binding</keyword>
<feature type="region of interest" description="Disordered" evidence="33">
    <location>
        <begin position="87"/>
        <end position="108"/>
    </location>
</feature>
<feature type="region of interest" description="Disordered" evidence="33">
    <location>
        <begin position="177"/>
        <end position="217"/>
    </location>
</feature>
<feature type="domain" description="PARP-type" evidence="34">
    <location>
        <begin position="7"/>
        <end position="86"/>
    </location>
</feature>
<evidence type="ECO:0000256" key="9">
    <source>
        <dbReference type="ARBA" id="ARBA00022676"/>
    </source>
</evidence>
<dbReference type="InterPro" id="IPR036420">
    <property type="entry name" value="BRCT_dom_sf"/>
</dbReference>
<dbReference type="InterPro" id="IPR001357">
    <property type="entry name" value="BRCT_dom"/>
</dbReference>
<evidence type="ECO:0000259" key="35">
    <source>
        <dbReference type="PROSITE" id="PS50172"/>
    </source>
</evidence>
<dbReference type="PANTHER" id="PTHR10459">
    <property type="entry name" value="DNA LIGASE"/>
    <property type="match status" value="1"/>
</dbReference>
<dbReference type="InterPro" id="IPR050800">
    <property type="entry name" value="ARTD/PARP"/>
</dbReference>
<dbReference type="CDD" id="cd08001">
    <property type="entry name" value="WGR_PARP1_like"/>
    <property type="match status" value="1"/>
</dbReference>
<dbReference type="PROSITE" id="PS50172">
    <property type="entry name" value="BRCT"/>
    <property type="match status" value="1"/>
</dbReference>
<dbReference type="GO" id="GO:0005829">
    <property type="term" value="C:cytosol"/>
    <property type="evidence" value="ECO:0007669"/>
    <property type="project" value="UniProtKB-SubCell"/>
</dbReference>
<dbReference type="Pfam" id="PF21728">
    <property type="entry name" value="PADR1_N"/>
    <property type="match status" value="1"/>
</dbReference>
<dbReference type="GO" id="GO:0140807">
    <property type="term" value="F:NAD+-protein-glutamate ADP-ribosyltransferase activity"/>
    <property type="evidence" value="ECO:0007669"/>
    <property type="project" value="RHEA"/>
</dbReference>
<evidence type="ECO:0000256" key="24">
    <source>
        <dbReference type="ARBA" id="ARBA00024164"/>
    </source>
</evidence>
<evidence type="ECO:0000256" key="20">
    <source>
        <dbReference type="ARBA" id="ARBA00023125"/>
    </source>
</evidence>
<keyword evidence="13" id="KW-0677">Repeat</keyword>
<evidence type="ECO:0000256" key="21">
    <source>
        <dbReference type="ARBA" id="ARBA00023163"/>
    </source>
</evidence>
<dbReference type="SMART" id="SM01336">
    <property type="entry name" value="zf-PARP"/>
    <property type="match status" value="2"/>
</dbReference>
<feature type="repeat" description="ANK" evidence="31">
    <location>
        <begin position="1086"/>
        <end position="1118"/>
    </location>
</feature>
<dbReference type="InterPro" id="IPR012317">
    <property type="entry name" value="Poly(ADP-ribose)pol_cat_dom"/>
</dbReference>
<evidence type="ECO:0000256" key="25">
    <source>
        <dbReference type="ARBA" id="ARBA00024347"/>
    </source>
</evidence>
<evidence type="ECO:0000259" key="37">
    <source>
        <dbReference type="PROSITE" id="PS51060"/>
    </source>
</evidence>
<keyword evidence="22" id="KW-0539">Nucleus</keyword>
<dbReference type="InterPro" id="IPR036770">
    <property type="entry name" value="Ankyrin_rpt-contain_sf"/>
</dbReference>
<evidence type="ECO:0000256" key="17">
    <source>
        <dbReference type="ARBA" id="ARBA00022859"/>
    </source>
</evidence>
<reference evidence="39 40" key="1">
    <citation type="journal article" date="2019" name="Philos. Trans. R. Soc. Lond., B, Biol. Sci.">
        <title>Ant behaviour and brain gene expression of defending hosts depend on the ecological success of the intruding social parasite.</title>
        <authorList>
            <person name="Kaur R."/>
            <person name="Stoldt M."/>
            <person name="Jongepier E."/>
            <person name="Feldmeyer B."/>
            <person name="Menzel F."/>
            <person name="Bornberg-Bauer E."/>
            <person name="Foitzik S."/>
        </authorList>
    </citation>
    <scope>NUCLEOTIDE SEQUENCE [LARGE SCALE GENOMIC DNA]</scope>
    <source>
        <tissue evidence="39">Whole body</tissue>
    </source>
</reference>
<dbReference type="SUPFAM" id="SSF56399">
    <property type="entry name" value="ADP-ribosylation"/>
    <property type="match status" value="1"/>
</dbReference>
<dbReference type="GO" id="GO:0005730">
    <property type="term" value="C:nucleolus"/>
    <property type="evidence" value="ECO:0007669"/>
    <property type="project" value="UniProtKB-SubCell"/>
</dbReference>
<dbReference type="Pfam" id="PF00645">
    <property type="entry name" value="zf-PARP"/>
    <property type="match status" value="2"/>
</dbReference>
<evidence type="ECO:0000259" key="38">
    <source>
        <dbReference type="PROSITE" id="PS51977"/>
    </source>
</evidence>
<accession>A0A4S2KBT9</accession>
<dbReference type="GO" id="GO:0140805">
    <property type="term" value="F:NAD+-protein-serine ADP-ribosyltransferase activity"/>
    <property type="evidence" value="ECO:0007669"/>
    <property type="project" value="RHEA"/>
</dbReference>
<dbReference type="InterPro" id="IPR004102">
    <property type="entry name" value="Poly(ADP-ribose)pol_reg_dom"/>
</dbReference>
<keyword evidence="16" id="KW-0862">Zinc</keyword>
<evidence type="ECO:0000256" key="2">
    <source>
        <dbReference type="ARBA" id="ARBA00004514"/>
    </source>
</evidence>
<dbReference type="SMART" id="SM00248">
    <property type="entry name" value="ANK"/>
    <property type="match status" value="5"/>
</dbReference>
<dbReference type="SMART" id="SM00292">
    <property type="entry name" value="BRCT"/>
    <property type="match status" value="1"/>
</dbReference>
<evidence type="ECO:0000256" key="31">
    <source>
        <dbReference type="PROSITE-ProRule" id="PRU00023"/>
    </source>
</evidence>
<evidence type="ECO:0000313" key="39">
    <source>
        <dbReference type="EMBL" id="TGZ46733.1"/>
    </source>
</evidence>
<keyword evidence="21" id="KW-0804">Transcription</keyword>
<feature type="domain" description="PARP-type" evidence="34">
    <location>
        <begin position="110"/>
        <end position="199"/>
    </location>
</feature>
<evidence type="ECO:0000256" key="10">
    <source>
        <dbReference type="ARBA" id="ARBA00022679"/>
    </source>
</evidence>
<feature type="domain" description="PARP catalytic" evidence="36">
    <location>
        <begin position="757"/>
        <end position="985"/>
    </location>
</feature>
<feature type="compositionally biased region" description="Basic and acidic residues" evidence="33">
    <location>
        <begin position="177"/>
        <end position="191"/>
    </location>
</feature>
<keyword evidence="15" id="KW-0863">Zinc-finger</keyword>
<dbReference type="PROSITE" id="PS52007">
    <property type="entry name" value="PADR1"/>
    <property type="match status" value="1"/>
</dbReference>
<dbReference type="InterPro" id="IPR036957">
    <property type="entry name" value="Znf_PARP_sf"/>
</dbReference>
<feature type="domain" description="WGR" evidence="38">
    <location>
        <begin position="515"/>
        <end position="611"/>
    </location>
</feature>
<keyword evidence="6" id="KW-1017">Isopeptide bond</keyword>
<comment type="catalytic activity">
    <reaction evidence="24">
        <text>L-aspartyl-[protein] + NAD(+) = 4-O-(ADP-D-ribosyl)-L-aspartyl-[protein] + nicotinamide</text>
        <dbReference type="Rhea" id="RHEA:54424"/>
        <dbReference type="Rhea" id="RHEA-COMP:9867"/>
        <dbReference type="Rhea" id="RHEA-COMP:13832"/>
        <dbReference type="ChEBI" id="CHEBI:17154"/>
        <dbReference type="ChEBI" id="CHEBI:29961"/>
        <dbReference type="ChEBI" id="CHEBI:57540"/>
        <dbReference type="ChEBI" id="CHEBI:138102"/>
    </reaction>
    <physiologicalReaction direction="left-to-right" evidence="24">
        <dbReference type="Rhea" id="RHEA:54425"/>
    </physiologicalReaction>
</comment>
<keyword evidence="19 32" id="KW-0520">NAD</keyword>
<evidence type="ECO:0000256" key="5">
    <source>
        <dbReference type="ARBA" id="ARBA00022490"/>
    </source>
</evidence>
<keyword evidence="20" id="KW-0238">DNA-binding</keyword>
<comment type="caution">
    <text evidence="39">The sequence shown here is derived from an EMBL/GenBank/DDBJ whole genome shotgun (WGS) entry which is preliminary data.</text>
</comment>
<dbReference type="AlphaFoldDB" id="A0A4S2KBT9"/>
<feature type="domain" description="PARP alpha-helical" evidence="37">
    <location>
        <begin position="631"/>
        <end position="749"/>
    </location>
</feature>
<evidence type="ECO:0000256" key="11">
    <source>
        <dbReference type="ARBA" id="ARBA00022695"/>
    </source>
</evidence>
<keyword evidence="7" id="KW-0021">Allosteric enzyme</keyword>
<organism evidence="39 40">
    <name type="scientific">Temnothorax longispinosus</name>
    <dbReference type="NCBI Taxonomy" id="300112"/>
    <lineage>
        <taxon>Eukaryota</taxon>
        <taxon>Metazoa</taxon>
        <taxon>Ecdysozoa</taxon>
        <taxon>Arthropoda</taxon>
        <taxon>Hexapoda</taxon>
        <taxon>Insecta</taxon>
        <taxon>Pterygota</taxon>
        <taxon>Neoptera</taxon>
        <taxon>Endopterygota</taxon>
        <taxon>Hymenoptera</taxon>
        <taxon>Apocrita</taxon>
        <taxon>Aculeata</taxon>
        <taxon>Formicoidea</taxon>
        <taxon>Formicidae</taxon>
        <taxon>Myrmicinae</taxon>
        <taxon>Temnothorax</taxon>
    </lineage>
</organism>
<dbReference type="SUPFAM" id="SSF48403">
    <property type="entry name" value="Ankyrin repeat"/>
    <property type="match status" value="1"/>
</dbReference>
<keyword evidence="4" id="KW-0158">Chromosome</keyword>
<keyword evidence="11" id="KW-0548">Nucleotidyltransferase</keyword>
<dbReference type="SUPFAM" id="SSF142921">
    <property type="entry name" value="WGR domain-like"/>
    <property type="match status" value="1"/>
</dbReference>
<dbReference type="Proteomes" id="UP000310200">
    <property type="component" value="Unassembled WGS sequence"/>
</dbReference>
<evidence type="ECO:0000256" key="26">
    <source>
        <dbReference type="ARBA" id="ARBA00033987"/>
    </source>
</evidence>
<dbReference type="Gene3D" id="3.90.228.10">
    <property type="match status" value="1"/>
</dbReference>
<dbReference type="InterPro" id="IPR001510">
    <property type="entry name" value="Znf_PARP"/>
</dbReference>
<keyword evidence="18" id="KW-0805">Transcription regulation</keyword>
<dbReference type="GO" id="GO:0045087">
    <property type="term" value="P:innate immune response"/>
    <property type="evidence" value="ECO:0007669"/>
    <property type="project" value="UniProtKB-KW"/>
</dbReference>
<feature type="repeat" description="ANK" evidence="31">
    <location>
        <begin position="1020"/>
        <end position="1052"/>
    </location>
</feature>
<dbReference type="Pfam" id="PF00644">
    <property type="entry name" value="PARP"/>
    <property type="match status" value="1"/>
</dbReference>
<evidence type="ECO:0000256" key="7">
    <source>
        <dbReference type="ARBA" id="ARBA00022533"/>
    </source>
</evidence>
<evidence type="ECO:0000256" key="1">
    <source>
        <dbReference type="ARBA" id="ARBA00004286"/>
    </source>
</evidence>
<evidence type="ECO:0000256" key="19">
    <source>
        <dbReference type="ARBA" id="ARBA00023027"/>
    </source>
</evidence>
<dbReference type="SUPFAM" id="SSF57716">
    <property type="entry name" value="Glucocorticoid receptor-like (DNA-binding domain)"/>
    <property type="match status" value="2"/>
</dbReference>
<proteinExistence type="inferred from homology"/>
<dbReference type="GO" id="GO:0016779">
    <property type="term" value="F:nucleotidyltransferase activity"/>
    <property type="evidence" value="ECO:0007669"/>
    <property type="project" value="UniProtKB-KW"/>
</dbReference>
<evidence type="ECO:0000256" key="6">
    <source>
        <dbReference type="ARBA" id="ARBA00022499"/>
    </source>
</evidence>
<dbReference type="GO" id="GO:0003950">
    <property type="term" value="F:NAD+ poly-ADP-ribosyltransferase activity"/>
    <property type="evidence" value="ECO:0007669"/>
    <property type="project" value="UniProtKB-UniRule"/>
</dbReference>
<dbReference type="GO" id="GO:0140808">
    <property type="term" value="F:NAD+-protein-tyrosine ADP-ribosyltransferase activity"/>
    <property type="evidence" value="ECO:0007669"/>
    <property type="project" value="RHEA"/>
</dbReference>
<evidence type="ECO:0000313" key="40">
    <source>
        <dbReference type="Proteomes" id="UP000310200"/>
    </source>
</evidence>
<evidence type="ECO:0000256" key="30">
    <source>
        <dbReference type="ARBA" id="ARBA00071874"/>
    </source>
</evidence>
<dbReference type="InterPro" id="IPR036930">
    <property type="entry name" value="WGR_dom_sf"/>
</dbReference>
<dbReference type="Gene3D" id="2.20.25.630">
    <property type="match status" value="1"/>
</dbReference>
<dbReference type="GO" id="GO:0070212">
    <property type="term" value="P:protein poly-ADP-ribosylation"/>
    <property type="evidence" value="ECO:0007669"/>
    <property type="project" value="TreeGrafter"/>
</dbReference>
<evidence type="ECO:0000256" key="15">
    <source>
        <dbReference type="ARBA" id="ARBA00022771"/>
    </source>
</evidence>
<comment type="similarity">
    <text evidence="25">Belongs to the ARTD/PARP family.</text>
</comment>
<dbReference type="InterPro" id="IPR012982">
    <property type="entry name" value="PARP1-like_PADR1_Zn_ribbon"/>
</dbReference>
<dbReference type="SMART" id="SM01335">
    <property type="entry name" value="PADR1"/>
    <property type="match status" value="1"/>
</dbReference>
<keyword evidence="10 32" id="KW-0808">Transferase</keyword>
<dbReference type="Gene3D" id="1.25.40.20">
    <property type="entry name" value="Ankyrin repeat-containing domain"/>
    <property type="match status" value="1"/>
</dbReference>
<dbReference type="Pfam" id="PF12796">
    <property type="entry name" value="Ank_2"/>
    <property type="match status" value="1"/>
</dbReference>
<evidence type="ECO:0000256" key="23">
    <source>
        <dbReference type="ARBA" id="ARBA00024159"/>
    </source>
</evidence>
<gene>
    <name evidence="39" type="ORF">DBV15_05494</name>
</gene>
<comment type="catalytic activity">
    <reaction evidence="23">
        <text>L-glutamyl-[protein] + NAD(+) = 5-O-(ADP-D-ribosyl)-L-glutamyl-[protein] + nicotinamide</text>
        <dbReference type="Rhea" id="RHEA:58224"/>
        <dbReference type="Rhea" id="RHEA-COMP:10208"/>
        <dbReference type="Rhea" id="RHEA-COMP:15089"/>
        <dbReference type="ChEBI" id="CHEBI:17154"/>
        <dbReference type="ChEBI" id="CHEBI:29973"/>
        <dbReference type="ChEBI" id="CHEBI:57540"/>
        <dbReference type="ChEBI" id="CHEBI:142540"/>
    </reaction>
    <physiologicalReaction direction="left-to-right" evidence="23">
        <dbReference type="Rhea" id="RHEA:58225"/>
    </physiologicalReaction>
</comment>
<dbReference type="InterPro" id="IPR036616">
    <property type="entry name" value="Poly(ADP-ribose)pol_reg_dom_sf"/>
</dbReference>
<feature type="region of interest" description="Disordered" evidence="33">
    <location>
        <begin position="350"/>
        <end position="369"/>
    </location>
</feature>
<feature type="repeat" description="ANK" evidence="31">
    <location>
        <begin position="1154"/>
        <end position="1186"/>
    </location>
</feature>
<dbReference type="EC" id="2.4.2.-" evidence="32"/>
<dbReference type="Pfam" id="PF13637">
    <property type="entry name" value="Ank_4"/>
    <property type="match status" value="1"/>
</dbReference>
<dbReference type="CDD" id="cd17747">
    <property type="entry name" value="BRCT_PARP1"/>
    <property type="match status" value="1"/>
</dbReference>
<dbReference type="EMBL" id="QBLH01002819">
    <property type="protein sequence ID" value="TGZ46733.1"/>
    <property type="molecule type" value="Genomic_DNA"/>
</dbReference>
<name>A0A4S2KBT9_9HYME</name>
<evidence type="ECO:0000256" key="18">
    <source>
        <dbReference type="ARBA" id="ARBA00023015"/>
    </source>
</evidence>
<evidence type="ECO:0000256" key="29">
    <source>
        <dbReference type="ARBA" id="ARBA00048575"/>
    </source>
</evidence>
<feature type="repeat" description="ANK" evidence="31">
    <location>
        <begin position="1119"/>
        <end position="1151"/>
    </location>
</feature>
<evidence type="ECO:0000256" key="33">
    <source>
        <dbReference type="SAM" id="MobiDB-lite"/>
    </source>
</evidence>
<dbReference type="Gene3D" id="1.20.142.10">
    <property type="entry name" value="Poly(ADP-ribose) polymerase, regulatory domain"/>
    <property type="match status" value="1"/>
</dbReference>
<comment type="catalytic activity">
    <reaction evidence="26">
        <text>NAD(+) + (ADP-D-ribosyl)n-acceptor = nicotinamide + (ADP-D-ribosyl)n+1-acceptor + H(+).</text>
        <dbReference type="EC" id="2.4.2.30"/>
    </reaction>
</comment>
<dbReference type="SMART" id="SM00773">
    <property type="entry name" value="WGR"/>
    <property type="match status" value="1"/>
</dbReference>
<dbReference type="SUPFAM" id="SSF52113">
    <property type="entry name" value="BRCT domain"/>
    <property type="match status" value="1"/>
</dbReference>